<feature type="transmembrane region" description="Helical" evidence="1">
    <location>
        <begin position="6"/>
        <end position="28"/>
    </location>
</feature>
<dbReference type="Pfam" id="PF00892">
    <property type="entry name" value="EamA"/>
    <property type="match status" value="2"/>
</dbReference>
<reference evidence="3 4" key="1">
    <citation type="submission" date="2023-05" db="EMBL/GenBank/DDBJ databases">
        <title>Chelatococcus sp. nov., a moderately thermophilic bacterium isolated from hot spring microbial mat.</title>
        <authorList>
            <person name="Hu C.-J."/>
            <person name="Li W.-J."/>
        </authorList>
    </citation>
    <scope>NUCLEOTIDE SEQUENCE [LARGE SCALE GENOMIC DNA]</scope>
    <source>
        <strain evidence="3 4">SYSU G07232</strain>
    </source>
</reference>
<comment type="caution">
    <text evidence="3">The sequence shown here is derived from an EMBL/GenBank/DDBJ whole genome shotgun (WGS) entry which is preliminary data.</text>
</comment>
<feature type="transmembrane region" description="Helical" evidence="1">
    <location>
        <begin position="245"/>
        <end position="268"/>
    </location>
</feature>
<keyword evidence="1" id="KW-0472">Membrane</keyword>
<feature type="transmembrane region" description="Helical" evidence="1">
    <location>
        <begin position="61"/>
        <end position="82"/>
    </location>
</feature>
<feature type="transmembrane region" description="Helical" evidence="1">
    <location>
        <begin position="103"/>
        <end position="121"/>
    </location>
</feature>
<dbReference type="PANTHER" id="PTHR22911:SF76">
    <property type="entry name" value="EAMA DOMAIN-CONTAINING PROTEIN"/>
    <property type="match status" value="1"/>
</dbReference>
<dbReference type="PANTHER" id="PTHR22911">
    <property type="entry name" value="ACYL-MALONYL CONDENSING ENZYME-RELATED"/>
    <property type="match status" value="1"/>
</dbReference>
<keyword evidence="1" id="KW-0812">Transmembrane</keyword>
<proteinExistence type="predicted"/>
<feature type="transmembrane region" description="Helical" evidence="1">
    <location>
        <begin position="301"/>
        <end position="319"/>
    </location>
</feature>
<gene>
    <name evidence="3" type="ORF">QNA08_18445</name>
</gene>
<feature type="transmembrane region" description="Helical" evidence="1">
    <location>
        <begin position="275"/>
        <end position="295"/>
    </location>
</feature>
<keyword evidence="1" id="KW-1133">Transmembrane helix</keyword>
<accession>A0ABT7ALE3</accession>
<sequence>MLFGYHGLCYVGAILAAGPIAMTTASFSRREAERAWPAFAGLLVGGVAVAFASILVRFSEVGFGATGFWRMVFALPALALWARLEPASASASTADGGLRASQAMVLAGVAFAIDMVLYNAALSLTSVANAVILVNLAPLGLVLAAWLSMGERSDRRTLGGLALAFLGACLLVGRGGPGNGGALTGDALAVAAAAAYGAYLFWVKEARTESGSGRVGLVSSAVAALACLVVALLRGETLLPGTTDGWLVLAALGVGCHAFGQGLMTVALGRLPAAVTSLVIFLQPAVTVLAAWLIFAEVPTVMQWIGGVLVMTAVAGVRLKR</sequence>
<name>A0ABT7ALE3_9HYPH</name>
<feature type="transmembrane region" description="Helical" evidence="1">
    <location>
        <begin position="158"/>
        <end position="176"/>
    </location>
</feature>
<feature type="transmembrane region" description="Helical" evidence="1">
    <location>
        <begin position="215"/>
        <end position="233"/>
    </location>
</feature>
<feature type="transmembrane region" description="Helical" evidence="1">
    <location>
        <begin position="127"/>
        <end position="146"/>
    </location>
</feature>
<evidence type="ECO:0000256" key="1">
    <source>
        <dbReference type="SAM" id="Phobius"/>
    </source>
</evidence>
<keyword evidence="4" id="KW-1185">Reference proteome</keyword>
<dbReference type="InterPro" id="IPR000620">
    <property type="entry name" value="EamA_dom"/>
</dbReference>
<evidence type="ECO:0000313" key="3">
    <source>
        <dbReference type="EMBL" id="MDJ1160197.1"/>
    </source>
</evidence>
<dbReference type="RefSeq" id="WP_283742198.1">
    <property type="nucleotide sequence ID" value="NZ_JASJEV010000020.1"/>
</dbReference>
<evidence type="ECO:0000259" key="2">
    <source>
        <dbReference type="Pfam" id="PF00892"/>
    </source>
</evidence>
<dbReference type="Gene3D" id="1.10.3730.20">
    <property type="match status" value="1"/>
</dbReference>
<protein>
    <submittedName>
        <fullName evidence="3">DMT family transporter</fullName>
    </submittedName>
</protein>
<dbReference type="Proteomes" id="UP001321492">
    <property type="component" value="Unassembled WGS sequence"/>
</dbReference>
<feature type="transmembrane region" description="Helical" evidence="1">
    <location>
        <begin position="182"/>
        <end position="203"/>
    </location>
</feature>
<dbReference type="InterPro" id="IPR037185">
    <property type="entry name" value="EmrE-like"/>
</dbReference>
<dbReference type="EMBL" id="JASJEV010000020">
    <property type="protein sequence ID" value="MDJ1160197.1"/>
    <property type="molecule type" value="Genomic_DNA"/>
</dbReference>
<evidence type="ECO:0000313" key="4">
    <source>
        <dbReference type="Proteomes" id="UP001321492"/>
    </source>
</evidence>
<feature type="domain" description="EamA" evidence="2">
    <location>
        <begin position="42"/>
        <end position="172"/>
    </location>
</feature>
<feature type="transmembrane region" description="Helical" evidence="1">
    <location>
        <begin position="35"/>
        <end position="55"/>
    </location>
</feature>
<organism evidence="3 4">
    <name type="scientific">Chelatococcus albus</name>
    <dbReference type="NCBI Taxonomy" id="3047466"/>
    <lineage>
        <taxon>Bacteria</taxon>
        <taxon>Pseudomonadati</taxon>
        <taxon>Pseudomonadota</taxon>
        <taxon>Alphaproteobacteria</taxon>
        <taxon>Hyphomicrobiales</taxon>
        <taxon>Chelatococcaceae</taxon>
        <taxon>Chelatococcus</taxon>
    </lineage>
</organism>
<feature type="domain" description="EamA" evidence="2">
    <location>
        <begin position="184"/>
        <end position="317"/>
    </location>
</feature>
<dbReference type="SUPFAM" id="SSF103481">
    <property type="entry name" value="Multidrug resistance efflux transporter EmrE"/>
    <property type="match status" value="2"/>
</dbReference>